<organism evidence="1 2">
    <name type="scientific">Coniella lustricola</name>
    <dbReference type="NCBI Taxonomy" id="2025994"/>
    <lineage>
        <taxon>Eukaryota</taxon>
        <taxon>Fungi</taxon>
        <taxon>Dikarya</taxon>
        <taxon>Ascomycota</taxon>
        <taxon>Pezizomycotina</taxon>
        <taxon>Sordariomycetes</taxon>
        <taxon>Sordariomycetidae</taxon>
        <taxon>Diaporthales</taxon>
        <taxon>Schizoparmaceae</taxon>
        <taxon>Coniella</taxon>
    </lineage>
</organism>
<dbReference type="Proteomes" id="UP000241462">
    <property type="component" value="Unassembled WGS sequence"/>
</dbReference>
<accession>A0A2T3AGQ1</accession>
<evidence type="ECO:0000313" key="1">
    <source>
        <dbReference type="EMBL" id="PSR97409.1"/>
    </source>
</evidence>
<reference evidence="1 2" key="1">
    <citation type="journal article" date="2018" name="Mycol. Prog.">
        <title>Coniella lustricola, a new species from submerged detritus.</title>
        <authorList>
            <person name="Raudabaugh D.B."/>
            <person name="Iturriaga T."/>
            <person name="Carver A."/>
            <person name="Mondo S."/>
            <person name="Pangilinan J."/>
            <person name="Lipzen A."/>
            <person name="He G."/>
            <person name="Amirebrahimi M."/>
            <person name="Grigoriev I.V."/>
            <person name="Miller A.N."/>
        </authorList>
    </citation>
    <scope>NUCLEOTIDE SEQUENCE [LARGE SCALE GENOMIC DNA]</scope>
    <source>
        <strain evidence="1 2">B22-T-1</strain>
    </source>
</reference>
<gene>
    <name evidence="1" type="ORF">BD289DRAFT_100975</name>
</gene>
<dbReference type="InParanoid" id="A0A2T3AGQ1"/>
<sequence length="129" mass="13741">MKYVYFGRLLKHSLIVKTAQRGSLRPHRHQAASSIAQTSPSLPLPPRDVVASPGPAAMPMHGCLCTSCAAPWRGDEVVCQEGQSIPQLPPHCTNQCREASHKAFLCKTVPFAASAISCVKAPCCSACDA</sequence>
<keyword evidence="2" id="KW-1185">Reference proteome</keyword>
<name>A0A2T3AGQ1_9PEZI</name>
<protein>
    <submittedName>
        <fullName evidence="1">Uncharacterized protein</fullName>
    </submittedName>
</protein>
<dbReference type="EMBL" id="KZ678391">
    <property type="protein sequence ID" value="PSR97409.1"/>
    <property type="molecule type" value="Genomic_DNA"/>
</dbReference>
<dbReference type="AlphaFoldDB" id="A0A2T3AGQ1"/>
<evidence type="ECO:0000313" key="2">
    <source>
        <dbReference type="Proteomes" id="UP000241462"/>
    </source>
</evidence>
<proteinExistence type="predicted"/>